<evidence type="ECO:0000256" key="2">
    <source>
        <dbReference type="SAM" id="SignalP"/>
    </source>
</evidence>
<evidence type="ECO:0000313" key="6">
    <source>
        <dbReference type="Proteomes" id="UP000091897"/>
    </source>
</evidence>
<dbReference type="KEGG" id="bbro:BAU06_04435"/>
<proteinExistence type="predicted"/>
<feature type="signal peptide" evidence="2">
    <location>
        <begin position="1"/>
        <end position="31"/>
    </location>
</feature>
<dbReference type="Proteomes" id="UP000092213">
    <property type="component" value="Chromosome"/>
</dbReference>
<protein>
    <submittedName>
        <fullName evidence="5">Ectoine/hydroxyectoine ABC transporter substrate-binding protein EhuB</fullName>
    </submittedName>
</protein>
<dbReference type="EMBL" id="CP016171">
    <property type="protein sequence ID" value="ANN70672.1"/>
    <property type="molecule type" value="Genomic_DNA"/>
</dbReference>
<dbReference type="Gene3D" id="3.40.190.10">
    <property type="entry name" value="Periplasmic binding protein-like II"/>
    <property type="match status" value="2"/>
</dbReference>
<organism evidence="5 7">
    <name type="scientific">Bordetella bronchialis</name>
    <dbReference type="NCBI Taxonomy" id="463025"/>
    <lineage>
        <taxon>Bacteria</taxon>
        <taxon>Pseudomonadati</taxon>
        <taxon>Pseudomonadota</taxon>
        <taxon>Betaproteobacteria</taxon>
        <taxon>Burkholderiales</taxon>
        <taxon>Alcaligenaceae</taxon>
        <taxon>Bordetella</taxon>
    </lineage>
</organism>
<dbReference type="GO" id="GO:0033294">
    <property type="term" value="F:ectoine binding"/>
    <property type="evidence" value="ECO:0007669"/>
    <property type="project" value="InterPro"/>
</dbReference>
<dbReference type="Proteomes" id="UP000091897">
    <property type="component" value="Chromosome"/>
</dbReference>
<reference evidence="6 7" key="1">
    <citation type="submission" date="2016-06" db="EMBL/GenBank/DDBJ databases">
        <title>Complete genome sequences of Bordetella bronchialis and Bordetella flabilis.</title>
        <authorList>
            <person name="LiPuma J.J."/>
            <person name="Spilker T."/>
        </authorList>
    </citation>
    <scope>NUCLEOTIDE SEQUENCE [LARGE SCALE GENOMIC DNA]</scope>
    <source>
        <strain evidence="5 7">AU17976</strain>
        <strain evidence="4 6">AU3182</strain>
    </source>
</reference>
<sequence>MKQHTARAWLGRLLSGTALACALAVAPAAGAASTKDTILQSGTVTIGIHNRAPWGFRDADGNATGFHADLVRAAFAPLGVKNVNFVITEFGALIPGLTARRFDMVASGLAITPPRCKVVLFSEPDLAVGDGLIVPKGNPLKLHSYADIAANPKVRLAGGRGTLNSKNAQDAGVPASQMVFLDSPQSQLSALIAGRADAVTLSAPSVVSLLQDPNVQGVERARPFQGLVRNGVPAAMYTAIGFRQEDADLRDLYNAQLAKLKADGTVEKLMAKYGFMPDDAPPSAVTAARVCAGEY</sequence>
<dbReference type="CDD" id="cd01002">
    <property type="entry name" value="PBP2_Ehub_like"/>
    <property type="match status" value="1"/>
</dbReference>
<name>A0A193FEE1_9BORD</name>
<dbReference type="NCBIfam" id="TIGR02995">
    <property type="entry name" value="ectoine_ehuB"/>
    <property type="match status" value="1"/>
</dbReference>
<dbReference type="SMART" id="SM00062">
    <property type="entry name" value="PBPb"/>
    <property type="match status" value="1"/>
</dbReference>
<gene>
    <name evidence="4" type="ORF">BAU06_04435</name>
    <name evidence="5" type="ORF">BAU08_04410</name>
</gene>
<evidence type="ECO:0000313" key="4">
    <source>
        <dbReference type="EMBL" id="ANN65643.1"/>
    </source>
</evidence>
<dbReference type="AlphaFoldDB" id="A0A193FEE1"/>
<accession>A0A193FEE1</accession>
<dbReference type="InterPro" id="IPR001638">
    <property type="entry name" value="Solute-binding_3/MltF_N"/>
</dbReference>
<keyword evidence="1 2" id="KW-0732">Signal</keyword>
<evidence type="ECO:0000259" key="3">
    <source>
        <dbReference type="SMART" id="SM00062"/>
    </source>
</evidence>
<dbReference type="InterPro" id="IPR014337">
    <property type="entry name" value="Ectoine_EhuB"/>
</dbReference>
<evidence type="ECO:0000256" key="1">
    <source>
        <dbReference type="ARBA" id="ARBA00022729"/>
    </source>
</evidence>
<dbReference type="RefSeq" id="WP_066344829.1">
    <property type="nucleotide sequence ID" value="NZ_CBCSFJ010000009.1"/>
</dbReference>
<feature type="domain" description="Solute-binding protein family 3/N-terminal" evidence="3">
    <location>
        <begin position="43"/>
        <end position="277"/>
    </location>
</feature>
<dbReference type="OrthoDB" id="9768183at2"/>
<evidence type="ECO:0000313" key="7">
    <source>
        <dbReference type="Proteomes" id="UP000092213"/>
    </source>
</evidence>
<dbReference type="PANTHER" id="PTHR35936:SF17">
    <property type="entry name" value="ARGININE-BINDING EXTRACELLULAR PROTEIN ARTP"/>
    <property type="match status" value="1"/>
</dbReference>
<evidence type="ECO:0000313" key="5">
    <source>
        <dbReference type="EMBL" id="ANN70672.1"/>
    </source>
</evidence>
<dbReference type="SUPFAM" id="SSF53850">
    <property type="entry name" value="Periplasmic binding protein-like II"/>
    <property type="match status" value="1"/>
</dbReference>
<dbReference type="PANTHER" id="PTHR35936">
    <property type="entry name" value="MEMBRANE-BOUND LYTIC MUREIN TRANSGLYCOSYLASE F"/>
    <property type="match status" value="1"/>
</dbReference>
<dbReference type="EMBL" id="CP016170">
    <property type="protein sequence ID" value="ANN65643.1"/>
    <property type="molecule type" value="Genomic_DNA"/>
</dbReference>
<keyword evidence="6" id="KW-1185">Reference proteome</keyword>
<dbReference type="STRING" id="463025.BAU08_04410"/>
<dbReference type="GO" id="GO:0051470">
    <property type="term" value="P:ectoine transmembrane transport"/>
    <property type="evidence" value="ECO:0007669"/>
    <property type="project" value="InterPro"/>
</dbReference>
<dbReference type="Pfam" id="PF00497">
    <property type="entry name" value="SBP_bac_3"/>
    <property type="match status" value="1"/>
</dbReference>
<feature type="chain" id="PRO_5008258100" evidence="2">
    <location>
        <begin position="32"/>
        <end position="295"/>
    </location>
</feature>